<sequence length="149" mass="16768">MRAVVQRVKSAKVEVDSEITGEISSGLLVFLGIGKEDEHQDADYLLEKIINLRIFEDEDQKLNLSAVDLNKDIMLVSQFTLFGDCRQGRRPSFFEAAAPAEAEKLYDYFVKKAKESSLKIETGEFQAMMDVSLINDGPVTILVDSKKKF</sequence>
<comment type="catalytic activity">
    <reaction evidence="2">
        <text>glycyl-tRNA(Ala) + H2O = tRNA(Ala) + glycine + H(+)</text>
        <dbReference type="Rhea" id="RHEA:53744"/>
        <dbReference type="Rhea" id="RHEA-COMP:9657"/>
        <dbReference type="Rhea" id="RHEA-COMP:13640"/>
        <dbReference type="ChEBI" id="CHEBI:15377"/>
        <dbReference type="ChEBI" id="CHEBI:15378"/>
        <dbReference type="ChEBI" id="CHEBI:57305"/>
        <dbReference type="ChEBI" id="CHEBI:78442"/>
        <dbReference type="ChEBI" id="CHEBI:78522"/>
    </reaction>
</comment>
<protein>
    <recommendedName>
        <fullName evidence="2">D-aminoacyl-tRNA deacylase</fullName>
        <shortName evidence="2">DTD</shortName>
        <ecNumber evidence="2">3.1.1.96</ecNumber>
    </recommendedName>
    <alternativeName>
        <fullName evidence="2">Gly-tRNA(Ala) deacylase</fullName>
        <ecNumber evidence="2">3.1.1.-</ecNumber>
    </alternativeName>
</protein>
<dbReference type="NCBIfam" id="TIGR00256">
    <property type="entry name" value="D-aminoacyl-tRNA deacylase"/>
    <property type="match status" value="1"/>
</dbReference>
<dbReference type="HAMAP" id="MF_00518">
    <property type="entry name" value="Deacylase_Dtd"/>
    <property type="match status" value="1"/>
</dbReference>
<keyword evidence="2" id="KW-0378">Hydrolase</keyword>
<keyword evidence="2" id="KW-0963">Cytoplasm</keyword>
<accession>A0A1N6V8A7</accession>
<dbReference type="SUPFAM" id="SSF69500">
    <property type="entry name" value="DTD-like"/>
    <property type="match status" value="1"/>
</dbReference>
<dbReference type="CDD" id="cd00563">
    <property type="entry name" value="Dtyr_deacylase"/>
    <property type="match status" value="1"/>
</dbReference>
<dbReference type="GO" id="GO:0019478">
    <property type="term" value="P:D-amino acid catabolic process"/>
    <property type="evidence" value="ECO:0007669"/>
    <property type="project" value="UniProtKB-UniRule"/>
</dbReference>
<dbReference type="EMBL" id="FTNC01000007">
    <property type="protein sequence ID" value="SIQ74124.1"/>
    <property type="molecule type" value="Genomic_DNA"/>
</dbReference>
<dbReference type="RefSeq" id="WP_076544603.1">
    <property type="nucleotide sequence ID" value="NZ_FTNC01000007.1"/>
</dbReference>
<reference evidence="4" key="1">
    <citation type="submission" date="2017-01" db="EMBL/GenBank/DDBJ databases">
        <authorList>
            <person name="Varghese N."/>
            <person name="Submissions S."/>
        </authorList>
    </citation>
    <scope>NUCLEOTIDE SEQUENCE [LARGE SCALE GENOMIC DNA]</scope>
    <source>
        <strain evidence="4">ATCC 700103</strain>
    </source>
</reference>
<dbReference type="GO" id="GO:0051500">
    <property type="term" value="F:D-tyrosyl-tRNA(Tyr) deacylase activity"/>
    <property type="evidence" value="ECO:0007669"/>
    <property type="project" value="TreeGrafter"/>
</dbReference>
<dbReference type="GO" id="GO:0106026">
    <property type="term" value="F:Gly-tRNA(Ala) deacylase activity"/>
    <property type="evidence" value="ECO:0007669"/>
    <property type="project" value="UniProtKB-UniRule"/>
</dbReference>
<dbReference type="FunFam" id="3.50.80.10:FF:000001">
    <property type="entry name" value="D-aminoacyl-tRNA deacylase"/>
    <property type="match status" value="1"/>
</dbReference>
<comment type="subunit">
    <text evidence="2">Homodimer.</text>
</comment>
<dbReference type="Gene3D" id="3.50.80.10">
    <property type="entry name" value="D-tyrosyl-tRNA(Tyr) deacylase"/>
    <property type="match status" value="1"/>
</dbReference>
<dbReference type="InterPro" id="IPR003732">
    <property type="entry name" value="Daa-tRNA_deacyls_DTD"/>
</dbReference>
<dbReference type="OrthoDB" id="9801395at2"/>
<evidence type="ECO:0000256" key="1">
    <source>
        <dbReference type="ARBA" id="ARBA00009673"/>
    </source>
</evidence>
<dbReference type="STRING" id="56779.SAMN05421834_107140"/>
<evidence type="ECO:0000313" key="3">
    <source>
        <dbReference type="EMBL" id="SIQ74124.1"/>
    </source>
</evidence>
<dbReference type="Pfam" id="PF02580">
    <property type="entry name" value="Tyr_Deacylase"/>
    <property type="match status" value="1"/>
</dbReference>
<organism evidence="3 4">
    <name type="scientific">Halanaerobium kushneri</name>
    <dbReference type="NCBI Taxonomy" id="56779"/>
    <lineage>
        <taxon>Bacteria</taxon>
        <taxon>Bacillati</taxon>
        <taxon>Bacillota</taxon>
        <taxon>Clostridia</taxon>
        <taxon>Halanaerobiales</taxon>
        <taxon>Halanaerobiaceae</taxon>
        <taxon>Halanaerobium</taxon>
    </lineage>
</organism>
<feature type="short sequence motif" description="Gly-cisPro motif, important for rejection of L-amino acids" evidence="2">
    <location>
        <begin position="137"/>
        <end position="138"/>
    </location>
</feature>
<dbReference type="GO" id="GO:0005737">
    <property type="term" value="C:cytoplasm"/>
    <property type="evidence" value="ECO:0007669"/>
    <property type="project" value="UniProtKB-SubCell"/>
</dbReference>
<dbReference type="InterPro" id="IPR023509">
    <property type="entry name" value="DTD-like_sf"/>
</dbReference>
<dbReference type="GO" id="GO:0043908">
    <property type="term" value="F:Ser(Gly)-tRNA(Ala) hydrolase activity"/>
    <property type="evidence" value="ECO:0007669"/>
    <property type="project" value="UniProtKB-UniRule"/>
</dbReference>
<name>A0A1N6V8A7_9FIRM</name>
<dbReference type="PANTHER" id="PTHR10472:SF5">
    <property type="entry name" value="D-AMINOACYL-TRNA DEACYLASE 1"/>
    <property type="match status" value="1"/>
</dbReference>
<keyword evidence="4" id="KW-1185">Reference proteome</keyword>
<comment type="function">
    <text evidence="2">An aminoacyl-tRNA editing enzyme that deacylates mischarged D-aminoacyl-tRNAs. Also deacylates mischarged glycyl-tRNA(Ala), protecting cells against glycine mischarging by AlaRS. Acts via tRNA-based rather than protein-based catalysis; rejects L-amino acids rather than detecting D-amino acids in the active site. By recycling D-aminoacyl-tRNA to D-amino acids and free tRNA molecules, this enzyme counteracts the toxicity associated with the formation of D-aminoacyl-tRNA entities in vivo and helps enforce protein L-homochirality.</text>
</comment>
<dbReference type="GO" id="GO:0000049">
    <property type="term" value="F:tRNA binding"/>
    <property type="evidence" value="ECO:0007669"/>
    <property type="project" value="UniProtKB-UniRule"/>
</dbReference>
<gene>
    <name evidence="2" type="primary">dtd</name>
    <name evidence="3" type="ORF">SAMN05421834_107140</name>
</gene>
<dbReference type="AlphaFoldDB" id="A0A1N6V8A7"/>
<keyword evidence="2" id="KW-0694">RNA-binding</keyword>
<comment type="catalytic activity">
    <reaction evidence="2">
        <text>a D-aminoacyl-tRNA + H2O = a tRNA + a D-alpha-amino acid + H(+)</text>
        <dbReference type="Rhea" id="RHEA:13953"/>
        <dbReference type="Rhea" id="RHEA-COMP:10123"/>
        <dbReference type="Rhea" id="RHEA-COMP:10124"/>
        <dbReference type="ChEBI" id="CHEBI:15377"/>
        <dbReference type="ChEBI" id="CHEBI:15378"/>
        <dbReference type="ChEBI" id="CHEBI:59871"/>
        <dbReference type="ChEBI" id="CHEBI:78442"/>
        <dbReference type="ChEBI" id="CHEBI:79333"/>
        <dbReference type="EC" id="3.1.1.96"/>
    </reaction>
</comment>
<evidence type="ECO:0000313" key="4">
    <source>
        <dbReference type="Proteomes" id="UP000185669"/>
    </source>
</evidence>
<dbReference type="PANTHER" id="PTHR10472">
    <property type="entry name" value="D-TYROSYL-TRNA TYR DEACYLASE"/>
    <property type="match status" value="1"/>
</dbReference>
<dbReference type="EC" id="3.1.1.96" evidence="2"/>
<comment type="domain">
    <text evidence="2">A Gly-cisPro motif from one monomer fits into the active site of the other monomer to allow specific chiral rejection of L-amino acids.</text>
</comment>
<proteinExistence type="inferred from homology"/>
<comment type="similarity">
    <text evidence="1 2">Belongs to the DTD family.</text>
</comment>
<comment type="subcellular location">
    <subcellularLocation>
        <location evidence="2">Cytoplasm</location>
    </subcellularLocation>
</comment>
<dbReference type="Proteomes" id="UP000185669">
    <property type="component" value="Unassembled WGS sequence"/>
</dbReference>
<evidence type="ECO:0000256" key="2">
    <source>
        <dbReference type="HAMAP-Rule" id="MF_00518"/>
    </source>
</evidence>
<keyword evidence="2" id="KW-0820">tRNA-binding</keyword>
<dbReference type="EC" id="3.1.1.-" evidence="2"/>